<organism evidence="2">
    <name type="scientific">Magnetospirillum gryphiswaldense</name>
    <dbReference type="NCBI Taxonomy" id="55518"/>
    <lineage>
        <taxon>Bacteria</taxon>
        <taxon>Pseudomonadati</taxon>
        <taxon>Pseudomonadota</taxon>
        <taxon>Alphaproteobacteria</taxon>
        <taxon>Rhodospirillales</taxon>
        <taxon>Rhodospirillaceae</taxon>
        <taxon>Magnetospirillum</taxon>
    </lineage>
</organism>
<evidence type="ECO:0000259" key="1">
    <source>
        <dbReference type="Pfam" id="PF01814"/>
    </source>
</evidence>
<sequence>MGALQIIKSEHRNLYRVLHVLRTVGYAMRDGQRFDTALLGAIIDYIDAFPERFHHPKENEYLFKALRRVSAVAEATLAELEKEHHDGPEEIARLRAALAEVDKGAEGAGARFADMLVSYAEMSMGHMHKEESIILPLAAKELSAEDWAAMDNAFADNRDPLFSEDAREEMRGLYSRIVALAPAPWGVG</sequence>
<gene>
    <name evidence="2" type="ORF">MGR_1826</name>
</gene>
<evidence type="ECO:0000313" key="2">
    <source>
        <dbReference type="EMBL" id="CAM77115.1"/>
    </source>
</evidence>
<dbReference type="PANTHER" id="PTHR39966">
    <property type="entry name" value="BLL2471 PROTEIN-RELATED"/>
    <property type="match status" value="1"/>
</dbReference>
<dbReference type="Gene3D" id="1.20.120.520">
    <property type="entry name" value="nmb1532 protein domain like"/>
    <property type="match status" value="1"/>
</dbReference>
<name>A4U2K8_9PROT</name>
<dbReference type="EMBL" id="CU459003">
    <property type="protein sequence ID" value="CAM77115.1"/>
    <property type="molecule type" value="Genomic_DNA"/>
</dbReference>
<dbReference type="CDD" id="cd12108">
    <property type="entry name" value="Hr-like"/>
    <property type="match status" value="1"/>
</dbReference>
<accession>A4U2K8</accession>
<dbReference type="PANTHER" id="PTHR39966:SF1">
    <property type="entry name" value="HEMERYTHRIN-LIKE DOMAIN-CONTAINING PROTEIN"/>
    <property type="match status" value="1"/>
</dbReference>
<dbReference type="RefSeq" id="WP_024082203.1">
    <property type="nucleotide sequence ID" value="NZ_CP027527.1"/>
</dbReference>
<dbReference type="AlphaFoldDB" id="A4U2K8"/>
<dbReference type="InterPro" id="IPR012312">
    <property type="entry name" value="Hemerythrin-like"/>
</dbReference>
<protein>
    <submittedName>
        <fullName evidence="2">Hemerythrin</fullName>
    </submittedName>
</protein>
<feature type="domain" description="Hemerythrin-like" evidence="1">
    <location>
        <begin position="4"/>
        <end position="138"/>
    </location>
</feature>
<dbReference type="GO" id="GO:0005886">
    <property type="term" value="C:plasma membrane"/>
    <property type="evidence" value="ECO:0007669"/>
    <property type="project" value="TreeGrafter"/>
</dbReference>
<dbReference type="Pfam" id="PF01814">
    <property type="entry name" value="Hemerythrin"/>
    <property type="match status" value="1"/>
</dbReference>
<reference evidence="2" key="1">
    <citation type="journal article" date="2007" name="J. Bacteriol.">
        <title>Comparative genome analysis of four magnetotactic bacteria reveals a complex set of group-specific genes implicated in magnetosome biomineralization and function.</title>
        <authorList>
            <person name="Richter M."/>
            <person name="Kube M."/>
            <person name="Bazylinski D.A."/>
            <person name="Lombardot T."/>
            <person name="Gloeckner F.O."/>
            <person name="Reinhardt R."/>
            <person name="Schueler D."/>
        </authorList>
    </citation>
    <scope>NUCLEOTIDE SEQUENCE</scope>
    <source>
        <strain evidence="2">MSR-1</strain>
    </source>
</reference>
<proteinExistence type="predicted"/>